<keyword evidence="7 15" id="KW-0028">Amino-acid biosynthesis</keyword>
<evidence type="ECO:0000256" key="11">
    <source>
        <dbReference type="ARBA" id="ARBA00023002"/>
    </source>
</evidence>
<keyword evidence="11 15" id="KW-0560">Oxidoreductase</keyword>
<comment type="catalytic activity">
    <reaction evidence="14 15">
        <text>L-aspartate 4-semialdehyde + phosphate + NADP(+) = 4-phospho-L-aspartate + NADPH + H(+)</text>
        <dbReference type="Rhea" id="RHEA:24284"/>
        <dbReference type="ChEBI" id="CHEBI:15378"/>
        <dbReference type="ChEBI" id="CHEBI:43474"/>
        <dbReference type="ChEBI" id="CHEBI:57535"/>
        <dbReference type="ChEBI" id="CHEBI:57783"/>
        <dbReference type="ChEBI" id="CHEBI:58349"/>
        <dbReference type="ChEBI" id="CHEBI:537519"/>
        <dbReference type="EC" id="1.2.1.11"/>
    </reaction>
</comment>
<dbReference type="UniPathway" id="UPA00050">
    <property type="reaction ID" value="UER00463"/>
</dbReference>
<dbReference type="GO" id="GO:0050661">
    <property type="term" value="F:NADP binding"/>
    <property type="evidence" value="ECO:0007669"/>
    <property type="project" value="UniProtKB-UniRule"/>
</dbReference>
<evidence type="ECO:0000256" key="7">
    <source>
        <dbReference type="ARBA" id="ARBA00022605"/>
    </source>
</evidence>
<dbReference type="Proteomes" id="UP000004070">
    <property type="component" value="Unassembled WGS sequence"/>
</dbReference>
<dbReference type="InterPro" id="IPR005986">
    <property type="entry name" value="Asp_semialdehyde_DH_beta"/>
</dbReference>
<dbReference type="AlphaFoldDB" id="B9CKN5"/>
<evidence type="ECO:0000313" key="18">
    <source>
        <dbReference type="EMBL" id="EEE17969.1"/>
    </source>
</evidence>
<dbReference type="Gene3D" id="3.40.50.720">
    <property type="entry name" value="NAD(P)-binding Rossmann-like Domain"/>
    <property type="match status" value="1"/>
</dbReference>
<dbReference type="GO" id="GO:0019877">
    <property type="term" value="P:diaminopimelate biosynthetic process"/>
    <property type="evidence" value="ECO:0007669"/>
    <property type="project" value="UniProtKB-UniRule"/>
</dbReference>
<keyword evidence="12 15" id="KW-0457">Lysine biosynthesis</keyword>
<dbReference type="HAMAP" id="MF_02121">
    <property type="entry name" value="ASADH"/>
    <property type="match status" value="1"/>
</dbReference>
<keyword evidence="10 15" id="KW-0220">Diaminopimelate biosynthesis</keyword>
<dbReference type="Pfam" id="PF01118">
    <property type="entry name" value="Semialdhyde_dh"/>
    <property type="match status" value="1"/>
</dbReference>
<evidence type="ECO:0000256" key="8">
    <source>
        <dbReference type="ARBA" id="ARBA00022697"/>
    </source>
</evidence>
<dbReference type="Gene3D" id="3.30.360.10">
    <property type="entry name" value="Dihydrodipicolinate Reductase, domain 2"/>
    <property type="match status" value="1"/>
</dbReference>
<evidence type="ECO:0000256" key="9">
    <source>
        <dbReference type="ARBA" id="ARBA00022857"/>
    </source>
</evidence>
<dbReference type="SUPFAM" id="SSF51735">
    <property type="entry name" value="NAD(P)-binding Rossmann-fold domains"/>
    <property type="match status" value="1"/>
</dbReference>
<dbReference type="GO" id="GO:0009088">
    <property type="term" value="P:threonine biosynthetic process"/>
    <property type="evidence" value="ECO:0007669"/>
    <property type="project" value="UniProtKB-UniRule"/>
</dbReference>
<evidence type="ECO:0000256" key="4">
    <source>
        <dbReference type="ARBA" id="ARBA00010584"/>
    </source>
</evidence>
<dbReference type="EMBL" id="ACFE01000001">
    <property type="protein sequence ID" value="EEE17969.1"/>
    <property type="molecule type" value="Genomic_DNA"/>
</dbReference>
<dbReference type="SMART" id="SM00859">
    <property type="entry name" value="Semialdhyde_dh"/>
    <property type="match status" value="1"/>
</dbReference>
<dbReference type="GO" id="GO:0009089">
    <property type="term" value="P:lysine biosynthetic process via diaminopimelate"/>
    <property type="evidence" value="ECO:0007669"/>
    <property type="project" value="UniProtKB-UniRule"/>
</dbReference>
<gene>
    <name evidence="15 18" type="primary">asd</name>
    <name evidence="18" type="ORF">ATORI0001_0590</name>
</gene>
<sequence length="357" mass="38421">MQMNAVSNKDMAQKQNNLSTQAKGKVVAILGATGVVGTQMMRCLEERSFPVSKLVPLASSRSAGSFVDFCGEKIQVREATSEAFEGVDIVLGAAGDAQAKELLPEAVKRGCVCVDNSHAFRLDEDVPLVIPEINAQDIKNHHGIIANPNCATIIGLVPLWPLHKAAGVKRLIVSTYQAASGAGLPGLKELEREMACLVSGESVGKTTPFAYQLAANLIPQIGGFNEEGYTSEEMKMQNEGRKIMHLPELRVNCTCVRVPVMRSHSESITAEFDYPITPNEARTVLEDAPGIRVVDDPSALAYPMPLDTSDQDLVYVGRIRKDLSASAATNSLTFFCCGDQIRKGAATNAVQIAEYLV</sequence>
<dbReference type="eggNOG" id="COG0136">
    <property type="taxonomic scope" value="Bacteria"/>
</dbReference>
<feature type="active site" description="Acyl-thioester intermediate" evidence="15 16">
    <location>
        <position position="150"/>
    </location>
</feature>
<dbReference type="EC" id="1.2.1.11" evidence="6 15"/>
<evidence type="ECO:0000256" key="3">
    <source>
        <dbReference type="ARBA" id="ARBA00005097"/>
    </source>
</evidence>
<dbReference type="GO" id="GO:0004073">
    <property type="term" value="F:aspartate-semialdehyde dehydrogenase activity"/>
    <property type="evidence" value="ECO:0007669"/>
    <property type="project" value="UniProtKB-UniRule"/>
</dbReference>
<dbReference type="GO" id="GO:0009097">
    <property type="term" value="P:isoleucine biosynthetic process"/>
    <property type="evidence" value="ECO:0007669"/>
    <property type="project" value="UniProtKB-UniRule"/>
</dbReference>
<dbReference type="Pfam" id="PF02774">
    <property type="entry name" value="Semialdhyde_dhC"/>
    <property type="match status" value="1"/>
</dbReference>
<dbReference type="SUPFAM" id="SSF55347">
    <property type="entry name" value="Glyceraldehyde-3-phosphate dehydrogenase-like, C-terminal domain"/>
    <property type="match status" value="1"/>
</dbReference>
<comment type="function">
    <text evidence="15">Catalyzes the NADPH-dependent formation of L-aspartate-semialdehyde (L-ASA) by the reductive dephosphorylation of L-aspartyl-4-phosphate.</text>
</comment>
<keyword evidence="13 15" id="KW-0486">Methionine biosynthesis</keyword>
<protein>
    <recommendedName>
        <fullName evidence="6 15">Aspartate-semialdehyde dehydrogenase</fullName>
        <shortName evidence="15">ASA dehydrogenase</shortName>
        <shortName evidence="15">ASADH</shortName>
        <ecNumber evidence="6 15">1.2.1.11</ecNumber>
    </recommendedName>
    <alternativeName>
        <fullName evidence="15">Aspartate-beta-semialdehyde dehydrogenase</fullName>
    </alternativeName>
</protein>
<dbReference type="NCBIfam" id="NF011456">
    <property type="entry name" value="PRK14874.1"/>
    <property type="match status" value="1"/>
</dbReference>
<accession>B9CKN5</accession>
<dbReference type="PIRSF" id="PIRSF000148">
    <property type="entry name" value="ASA_dh"/>
    <property type="match status" value="1"/>
</dbReference>
<comment type="caution">
    <text evidence="15">Lacks conserved residue(s) required for the propagation of feature annotation.</text>
</comment>
<evidence type="ECO:0000256" key="1">
    <source>
        <dbReference type="ARBA" id="ARBA00005021"/>
    </source>
</evidence>
<feature type="domain" description="Semialdehyde dehydrogenase NAD-binding" evidence="17">
    <location>
        <begin position="26"/>
        <end position="141"/>
    </location>
</feature>
<feature type="binding site" evidence="15">
    <location>
        <position position="257"/>
    </location>
    <ligand>
        <name>substrate</name>
    </ligand>
</feature>
<comment type="subunit">
    <text evidence="5 15">Homodimer.</text>
</comment>
<dbReference type="PROSITE" id="PS01103">
    <property type="entry name" value="ASD"/>
    <property type="match status" value="1"/>
</dbReference>
<comment type="pathway">
    <text evidence="3 15">Amino-acid biosynthesis; L-threonine biosynthesis; L-threonine from L-aspartate: step 2/5.</text>
</comment>
<evidence type="ECO:0000256" key="2">
    <source>
        <dbReference type="ARBA" id="ARBA00005076"/>
    </source>
</evidence>
<feature type="binding site" evidence="15">
    <location>
        <begin position="180"/>
        <end position="181"/>
    </location>
    <ligand>
        <name>NADP(+)</name>
        <dbReference type="ChEBI" id="CHEBI:58349"/>
    </ligand>
</feature>
<dbReference type="GO" id="GO:0051287">
    <property type="term" value="F:NAD binding"/>
    <property type="evidence" value="ECO:0007669"/>
    <property type="project" value="InterPro"/>
</dbReference>
<dbReference type="CDD" id="cd18131">
    <property type="entry name" value="ASADH_C_bac_euk_like"/>
    <property type="match status" value="1"/>
</dbReference>
<comment type="caution">
    <text evidence="18">The sequence shown here is derived from an EMBL/GenBank/DDBJ whole genome shotgun (WGS) entry which is preliminary data.</text>
</comment>
<comment type="similarity">
    <text evidence="4 15">Belongs to the aspartate-semialdehyde dehydrogenase family.</text>
</comment>
<dbReference type="InterPro" id="IPR000319">
    <property type="entry name" value="Asp-semialdehyde_DH_CS"/>
</dbReference>
<dbReference type="InterPro" id="IPR012080">
    <property type="entry name" value="Asp_semialdehyde_DH"/>
</dbReference>
<feature type="binding site" evidence="15">
    <location>
        <position position="340"/>
    </location>
    <ligand>
        <name>NADP(+)</name>
        <dbReference type="ChEBI" id="CHEBI:58349"/>
    </ligand>
</feature>
<evidence type="ECO:0000259" key="17">
    <source>
        <dbReference type="SMART" id="SM00859"/>
    </source>
</evidence>
<dbReference type="PANTHER" id="PTHR46278:SF2">
    <property type="entry name" value="ASPARTATE-SEMIALDEHYDE DEHYDROGENASE"/>
    <property type="match status" value="1"/>
</dbReference>
<feature type="binding site" evidence="15">
    <location>
        <position position="177"/>
    </location>
    <ligand>
        <name>substrate</name>
    </ligand>
</feature>
<feature type="binding site" evidence="15">
    <location>
        <begin position="33"/>
        <end position="36"/>
    </location>
    <ligand>
        <name>NADP(+)</name>
        <dbReference type="ChEBI" id="CHEBI:58349"/>
    </ligand>
</feature>
<evidence type="ECO:0000256" key="15">
    <source>
        <dbReference type="HAMAP-Rule" id="MF_02121"/>
    </source>
</evidence>
<evidence type="ECO:0000313" key="19">
    <source>
        <dbReference type="Proteomes" id="UP000004070"/>
    </source>
</evidence>
<dbReference type="InterPro" id="IPR012280">
    <property type="entry name" value="Semialdhyde_DH_dimer_dom"/>
</dbReference>
<evidence type="ECO:0000256" key="5">
    <source>
        <dbReference type="ARBA" id="ARBA00011738"/>
    </source>
</evidence>
<feature type="binding site" evidence="15">
    <location>
        <position position="121"/>
    </location>
    <ligand>
        <name>phosphate</name>
        <dbReference type="ChEBI" id="CHEBI:43474"/>
    </ligand>
</feature>
<reference evidence="18 19" key="1">
    <citation type="submission" date="2009-01" db="EMBL/GenBank/DDBJ databases">
        <authorList>
            <person name="Madupu R."/>
            <person name="Sebastian Y."/>
            <person name="Durkin A.S."/>
            <person name="Torralba M."/>
            <person name="Methe B."/>
            <person name="Sutton G.G."/>
            <person name="Strausberg R.L."/>
            <person name="Nelson K.E."/>
        </authorList>
    </citation>
    <scope>NUCLEOTIDE SEQUENCE [LARGE SCALE GENOMIC DNA]</scope>
    <source>
        <strain evidence="18 19">ATCC 49626</strain>
    </source>
</reference>
<dbReference type="CDD" id="cd02316">
    <property type="entry name" value="VcASADH2_like_N"/>
    <property type="match status" value="1"/>
</dbReference>
<dbReference type="UniPathway" id="UPA00034">
    <property type="reaction ID" value="UER00016"/>
</dbReference>
<dbReference type="UniPathway" id="UPA00051">
    <property type="reaction ID" value="UER00464"/>
</dbReference>
<organism evidence="18 19">
    <name type="scientific">Lancefieldella rimae (strain ATCC 49626 / DSM 7090 / CCUG 31168 / NBRC 15546 / VPI D140H-11A)</name>
    <name type="common">Atopobium rimae</name>
    <dbReference type="NCBI Taxonomy" id="553184"/>
    <lineage>
        <taxon>Bacteria</taxon>
        <taxon>Bacillati</taxon>
        <taxon>Actinomycetota</taxon>
        <taxon>Coriobacteriia</taxon>
        <taxon>Coriobacteriales</taxon>
        <taxon>Atopobiaceae</taxon>
        <taxon>Lancefieldella</taxon>
    </lineage>
</organism>
<dbReference type="InterPro" id="IPR000534">
    <property type="entry name" value="Semialdehyde_DH_NAD-bd"/>
</dbReference>
<feature type="binding site" evidence="15">
    <location>
        <begin position="61"/>
        <end position="62"/>
    </location>
    <ligand>
        <name>NADP(+)</name>
        <dbReference type="ChEBI" id="CHEBI:58349"/>
    </ligand>
</feature>
<proteinExistence type="inferred from homology"/>
<feature type="active site" description="Proton acceptor" evidence="15 16">
    <location>
        <position position="264"/>
    </location>
</feature>
<dbReference type="GO" id="GO:0071266">
    <property type="term" value="P:'de novo' L-methionine biosynthetic process"/>
    <property type="evidence" value="ECO:0007669"/>
    <property type="project" value="UniProtKB-UniRule"/>
</dbReference>
<comment type="pathway">
    <text evidence="1 15">Amino-acid biosynthesis; L-methionine biosynthesis via de novo pathway; L-homoserine from L-aspartate: step 2/3.</text>
</comment>
<name>B9CKN5_LANR4</name>
<evidence type="ECO:0000256" key="6">
    <source>
        <dbReference type="ARBA" id="ARBA00013120"/>
    </source>
</evidence>
<dbReference type="GO" id="GO:0046983">
    <property type="term" value="F:protein dimerization activity"/>
    <property type="evidence" value="ECO:0007669"/>
    <property type="project" value="InterPro"/>
</dbReference>
<evidence type="ECO:0000256" key="10">
    <source>
        <dbReference type="ARBA" id="ARBA00022915"/>
    </source>
</evidence>
<dbReference type="PANTHER" id="PTHR46278">
    <property type="entry name" value="DEHYDROGENASE, PUTATIVE-RELATED"/>
    <property type="match status" value="1"/>
</dbReference>
<comment type="pathway">
    <text evidence="2 15">Amino-acid biosynthesis; L-lysine biosynthesis via DAP pathway; (S)-tetrahydrodipicolinate from L-aspartate: step 2/4.</text>
</comment>
<evidence type="ECO:0000256" key="13">
    <source>
        <dbReference type="ARBA" id="ARBA00023167"/>
    </source>
</evidence>
<dbReference type="NCBIfam" id="TIGR01296">
    <property type="entry name" value="asd_B"/>
    <property type="match status" value="1"/>
</dbReference>
<dbReference type="InterPro" id="IPR036291">
    <property type="entry name" value="NAD(P)-bd_dom_sf"/>
</dbReference>
<evidence type="ECO:0000256" key="16">
    <source>
        <dbReference type="PIRSR" id="PIRSR000148-1"/>
    </source>
</evidence>
<keyword evidence="9 15" id="KW-0521">NADP</keyword>
<dbReference type="STRING" id="1383.IV60_GL000248"/>
<evidence type="ECO:0000256" key="12">
    <source>
        <dbReference type="ARBA" id="ARBA00023154"/>
    </source>
</evidence>
<evidence type="ECO:0000256" key="14">
    <source>
        <dbReference type="ARBA" id="ARBA00047891"/>
    </source>
</evidence>
<keyword evidence="8 15" id="KW-0791">Threonine biosynthesis</keyword>